<gene>
    <name evidence="2" type="ORF">DWG14_07587</name>
</gene>
<dbReference type="Proteomes" id="UP000265765">
    <property type="component" value="Chromosome"/>
</dbReference>
<evidence type="ECO:0000256" key="1">
    <source>
        <dbReference type="SAM" id="MobiDB-lite"/>
    </source>
</evidence>
<accession>A0AAI8PSI3</accession>
<organism evidence="2 3">
    <name type="scientific">Streptomyces griseorubiginosus</name>
    <dbReference type="NCBI Taxonomy" id="67304"/>
    <lineage>
        <taxon>Bacteria</taxon>
        <taxon>Bacillati</taxon>
        <taxon>Actinomycetota</taxon>
        <taxon>Actinomycetes</taxon>
        <taxon>Kitasatosporales</taxon>
        <taxon>Streptomycetaceae</taxon>
        <taxon>Streptomyces</taxon>
    </lineage>
</organism>
<name>A0AAI8PSI3_9ACTN</name>
<evidence type="ECO:0000313" key="3">
    <source>
        <dbReference type="Proteomes" id="UP000265765"/>
    </source>
</evidence>
<proteinExistence type="predicted"/>
<dbReference type="KEGG" id="sge:DWG14_07587"/>
<reference evidence="2 3" key="1">
    <citation type="submission" date="2018-09" db="EMBL/GenBank/DDBJ databases">
        <title>Production of Trimethoprim by Streptomyces sp. 3E-1.</title>
        <authorList>
            <person name="Kang H.J."/>
            <person name="Kim S.B."/>
        </authorList>
    </citation>
    <scope>NUCLEOTIDE SEQUENCE [LARGE SCALE GENOMIC DNA]</scope>
    <source>
        <strain evidence="2 3">3E-1</strain>
    </source>
</reference>
<protein>
    <submittedName>
        <fullName evidence="2">Uncharacterized protein</fullName>
    </submittedName>
</protein>
<dbReference type="AlphaFoldDB" id="A0AAI8PSI3"/>
<feature type="compositionally biased region" description="Polar residues" evidence="1">
    <location>
        <begin position="75"/>
        <end position="84"/>
    </location>
</feature>
<feature type="region of interest" description="Disordered" evidence="1">
    <location>
        <begin position="39"/>
        <end position="84"/>
    </location>
</feature>
<evidence type="ECO:0000313" key="2">
    <source>
        <dbReference type="EMBL" id="AYC43280.1"/>
    </source>
</evidence>
<dbReference type="EMBL" id="CP032427">
    <property type="protein sequence ID" value="AYC43280.1"/>
    <property type="molecule type" value="Genomic_DNA"/>
</dbReference>
<sequence length="84" mass="9262">MRLCAKADWALARLCAKAEWALARCCAKVEWALARLSVKADSPRSGPTTPAYDETVRSSDSSTRRVHSPYRASRGLTSNHSPTR</sequence>